<accession>A0A4Q1AV76</accession>
<evidence type="ECO:0000313" key="1">
    <source>
        <dbReference type="EMBL" id="RXK14074.1"/>
    </source>
</evidence>
<dbReference type="Proteomes" id="UP000289718">
    <property type="component" value="Unassembled WGS sequence"/>
</dbReference>
<sequence length="205" mass="24506">MNRLIYIFFFFFYTTIYANSELYESDLYYLEENEVLLYKVLNWWSTKSQENSIEFCFNNLRVRSNKTLNLDYDRKAKILKIYLKEEFASLVSIFENKSTYLKTDYLNRSYFKSLKPKNIKRIDMISLNNISFSEYKKIKSMKKNLAFELEGKIAGLLAYTGQVSLHKSGDFLRTCPNNSKEKFDISFKLLNIKTKEILVKYNKKN</sequence>
<name>A0A4Q1AV76_9BACT</name>
<organism evidence="1 2">
    <name type="scientific">Halarcobacter mediterraneus</name>
    <dbReference type="NCBI Taxonomy" id="2023153"/>
    <lineage>
        <taxon>Bacteria</taxon>
        <taxon>Pseudomonadati</taxon>
        <taxon>Campylobacterota</taxon>
        <taxon>Epsilonproteobacteria</taxon>
        <taxon>Campylobacterales</taxon>
        <taxon>Arcobacteraceae</taxon>
        <taxon>Halarcobacter</taxon>
    </lineage>
</organism>
<comment type="caution">
    <text evidence="1">The sequence shown here is derived from an EMBL/GenBank/DDBJ whole genome shotgun (WGS) entry which is preliminary data.</text>
</comment>
<dbReference type="RefSeq" id="WP_129060185.1">
    <property type="nucleotide sequence ID" value="NZ_NXIE01000001.1"/>
</dbReference>
<protein>
    <submittedName>
        <fullName evidence="1">Uncharacterized protein</fullName>
    </submittedName>
</protein>
<keyword evidence="2" id="KW-1185">Reference proteome</keyword>
<dbReference type="EMBL" id="NXIE01000001">
    <property type="protein sequence ID" value="RXK14074.1"/>
    <property type="molecule type" value="Genomic_DNA"/>
</dbReference>
<reference evidence="1 2" key="1">
    <citation type="submission" date="2017-09" db="EMBL/GenBank/DDBJ databases">
        <title>Genomics of the genus Arcobacter.</title>
        <authorList>
            <person name="Perez-Cataluna A."/>
            <person name="Figueras M.J."/>
            <person name="Salas-Masso N."/>
        </authorList>
    </citation>
    <scope>NUCLEOTIDE SEQUENCE [LARGE SCALE GENOMIC DNA]</scope>
    <source>
        <strain evidence="1 2">F156-34</strain>
    </source>
</reference>
<evidence type="ECO:0000313" key="2">
    <source>
        <dbReference type="Proteomes" id="UP000289718"/>
    </source>
</evidence>
<proteinExistence type="predicted"/>
<dbReference type="AlphaFoldDB" id="A0A4Q1AV76"/>
<gene>
    <name evidence="1" type="ORF">CP965_01085</name>
</gene>
<dbReference type="OrthoDB" id="5432170at2"/>